<protein>
    <submittedName>
        <fullName evidence="2">Uncharacterized protein</fullName>
    </submittedName>
</protein>
<accession>A0AAV6NY62</accession>
<comment type="caution">
    <text evidence="2">The sequence shown here is derived from an EMBL/GenBank/DDBJ whole genome shotgun (WGS) entry which is preliminary data.</text>
</comment>
<evidence type="ECO:0000313" key="3">
    <source>
        <dbReference type="Proteomes" id="UP000685013"/>
    </source>
</evidence>
<proteinExistence type="predicted"/>
<feature type="compositionally biased region" description="Basic and acidic residues" evidence="1">
    <location>
        <begin position="51"/>
        <end position="66"/>
    </location>
</feature>
<dbReference type="AlphaFoldDB" id="A0AAV6NY62"/>
<dbReference type="Proteomes" id="UP000685013">
    <property type="component" value="Chromosome 3"/>
</dbReference>
<sequence length="83" mass="9066">MENGFGMRLMHSTLTPRIAPSLILDSGASKMAGMMTVTGSGSGRRTAAISREFRKDEHPSKNRGPDTPDEASLVPAWNTRYEE</sequence>
<evidence type="ECO:0000313" key="2">
    <source>
        <dbReference type="EMBL" id="KAG6604332.1"/>
    </source>
</evidence>
<feature type="non-terminal residue" evidence="2">
    <location>
        <position position="1"/>
    </location>
</feature>
<dbReference type="EMBL" id="JAGKQH010000003">
    <property type="protein sequence ID" value="KAG6604332.1"/>
    <property type="molecule type" value="Genomic_DNA"/>
</dbReference>
<reference evidence="2 3" key="1">
    <citation type="journal article" date="2021" name="Hortic Res">
        <title>The domestication of Cucurbita argyrosperma as revealed by the genome of its wild relative.</title>
        <authorList>
            <person name="Barrera-Redondo J."/>
            <person name="Sanchez-de la Vega G."/>
            <person name="Aguirre-Liguori J.A."/>
            <person name="Castellanos-Morales G."/>
            <person name="Gutierrez-Guerrero Y.T."/>
            <person name="Aguirre-Dugua X."/>
            <person name="Aguirre-Planter E."/>
            <person name="Tenaillon M.I."/>
            <person name="Lira-Saade R."/>
            <person name="Eguiarte L.E."/>
        </authorList>
    </citation>
    <scope>NUCLEOTIDE SEQUENCE [LARGE SCALE GENOMIC DNA]</scope>
    <source>
        <strain evidence="2">JBR-2021</strain>
    </source>
</reference>
<name>A0AAV6NY62_9ROSI</name>
<feature type="region of interest" description="Disordered" evidence="1">
    <location>
        <begin position="34"/>
        <end position="83"/>
    </location>
</feature>
<evidence type="ECO:0000256" key="1">
    <source>
        <dbReference type="SAM" id="MobiDB-lite"/>
    </source>
</evidence>
<gene>
    <name evidence="2" type="ORF">SDJN03_04941</name>
</gene>
<keyword evidence="3" id="KW-1185">Reference proteome</keyword>
<organism evidence="2 3">
    <name type="scientific">Cucurbita argyrosperma subsp. sororia</name>
    <dbReference type="NCBI Taxonomy" id="37648"/>
    <lineage>
        <taxon>Eukaryota</taxon>
        <taxon>Viridiplantae</taxon>
        <taxon>Streptophyta</taxon>
        <taxon>Embryophyta</taxon>
        <taxon>Tracheophyta</taxon>
        <taxon>Spermatophyta</taxon>
        <taxon>Magnoliopsida</taxon>
        <taxon>eudicotyledons</taxon>
        <taxon>Gunneridae</taxon>
        <taxon>Pentapetalae</taxon>
        <taxon>rosids</taxon>
        <taxon>fabids</taxon>
        <taxon>Cucurbitales</taxon>
        <taxon>Cucurbitaceae</taxon>
        <taxon>Cucurbiteae</taxon>
        <taxon>Cucurbita</taxon>
    </lineage>
</organism>